<keyword evidence="1" id="KW-0812">Transmembrane</keyword>
<name>A0A5B7IT18_PORTR</name>
<evidence type="ECO:0000256" key="1">
    <source>
        <dbReference type="SAM" id="Phobius"/>
    </source>
</evidence>
<dbReference type="EMBL" id="VSRR010062220">
    <property type="protein sequence ID" value="MPC83324.1"/>
    <property type="molecule type" value="Genomic_DNA"/>
</dbReference>
<keyword evidence="1" id="KW-0472">Membrane</keyword>
<proteinExistence type="predicted"/>
<evidence type="ECO:0000313" key="2">
    <source>
        <dbReference type="EMBL" id="MPC83324.1"/>
    </source>
</evidence>
<organism evidence="2 3">
    <name type="scientific">Portunus trituberculatus</name>
    <name type="common">Swimming crab</name>
    <name type="synonym">Neptunus trituberculatus</name>
    <dbReference type="NCBI Taxonomy" id="210409"/>
    <lineage>
        <taxon>Eukaryota</taxon>
        <taxon>Metazoa</taxon>
        <taxon>Ecdysozoa</taxon>
        <taxon>Arthropoda</taxon>
        <taxon>Crustacea</taxon>
        <taxon>Multicrustacea</taxon>
        <taxon>Malacostraca</taxon>
        <taxon>Eumalacostraca</taxon>
        <taxon>Eucarida</taxon>
        <taxon>Decapoda</taxon>
        <taxon>Pleocyemata</taxon>
        <taxon>Brachyura</taxon>
        <taxon>Eubrachyura</taxon>
        <taxon>Portunoidea</taxon>
        <taxon>Portunidae</taxon>
        <taxon>Portuninae</taxon>
        <taxon>Portunus</taxon>
    </lineage>
</organism>
<accession>A0A5B7IT18</accession>
<gene>
    <name evidence="2" type="ORF">E2C01_078032</name>
</gene>
<comment type="caution">
    <text evidence="2">The sequence shown here is derived from an EMBL/GenBank/DDBJ whole genome shotgun (WGS) entry which is preliminary data.</text>
</comment>
<protein>
    <submittedName>
        <fullName evidence="2">Uncharacterized protein</fullName>
    </submittedName>
</protein>
<keyword evidence="3" id="KW-1185">Reference proteome</keyword>
<dbReference type="Proteomes" id="UP000324222">
    <property type="component" value="Unassembled WGS sequence"/>
</dbReference>
<evidence type="ECO:0000313" key="3">
    <source>
        <dbReference type="Proteomes" id="UP000324222"/>
    </source>
</evidence>
<keyword evidence="1" id="KW-1133">Transmembrane helix</keyword>
<reference evidence="2 3" key="1">
    <citation type="submission" date="2019-05" db="EMBL/GenBank/DDBJ databases">
        <title>Another draft genome of Portunus trituberculatus and its Hox gene families provides insights of decapod evolution.</title>
        <authorList>
            <person name="Jeong J.-H."/>
            <person name="Song I."/>
            <person name="Kim S."/>
            <person name="Choi T."/>
            <person name="Kim D."/>
            <person name="Ryu S."/>
            <person name="Kim W."/>
        </authorList>
    </citation>
    <scope>NUCLEOTIDE SEQUENCE [LARGE SCALE GENOMIC DNA]</scope>
    <source>
        <tissue evidence="2">Muscle</tissue>
    </source>
</reference>
<sequence>MKLGVLRRLRQFISPLQLLTLYKDLIQGPYQSLYEVLPLTVLSDGVESKALRLINSPPLTIFSFFITAEMLHLFLSFIAIFMVTALLILHASSALLLWHRCTRLSSSSHTYSVQLSNTRVNQYSQSFIPFSGKLWNSLPASVFPSSCDLTSFKREVTRHLSLAFGKFFFQSFKELTI</sequence>
<dbReference type="AlphaFoldDB" id="A0A5B7IT18"/>
<feature type="transmembrane region" description="Helical" evidence="1">
    <location>
        <begin position="74"/>
        <end position="98"/>
    </location>
</feature>